<proteinExistence type="predicted"/>
<dbReference type="Proteomes" id="UP000183945">
    <property type="component" value="Unassembled WGS sequence"/>
</dbReference>
<dbReference type="Pfam" id="PF07883">
    <property type="entry name" value="Cupin_2"/>
    <property type="match status" value="1"/>
</dbReference>
<keyword evidence="3" id="KW-1185">Reference proteome</keyword>
<dbReference type="RefSeq" id="WP_072877636.1">
    <property type="nucleotide sequence ID" value="NZ_FQVT01000002.1"/>
</dbReference>
<evidence type="ECO:0000259" key="1">
    <source>
        <dbReference type="Pfam" id="PF07883"/>
    </source>
</evidence>
<dbReference type="InterPro" id="IPR014710">
    <property type="entry name" value="RmlC-like_jellyroll"/>
</dbReference>
<accession>A0A1M5EL75</accession>
<dbReference type="EMBL" id="FQVT01000002">
    <property type="protein sequence ID" value="SHF79894.1"/>
    <property type="molecule type" value="Genomic_DNA"/>
</dbReference>
<protein>
    <submittedName>
        <fullName evidence="2">Cupin domain-containing protein</fullName>
    </submittedName>
</protein>
<dbReference type="CDD" id="cd02226">
    <property type="entry name" value="cupin_YdbB-like"/>
    <property type="match status" value="1"/>
</dbReference>
<name>A0A1M5EL75_SALEC</name>
<dbReference type="PANTHER" id="PTHR36114">
    <property type="entry name" value="16.7 KDA PROTEIN IN WHIE LOCUS"/>
    <property type="match status" value="1"/>
</dbReference>
<dbReference type="PANTHER" id="PTHR36114:SF1">
    <property type="entry name" value="16.7 KDA PROTEIN IN WHIE LOCUS"/>
    <property type="match status" value="1"/>
</dbReference>
<organism evidence="2 3">
    <name type="scientific">Salegentibacter echinorum</name>
    <dbReference type="NCBI Taxonomy" id="1073325"/>
    <lineage>
        <taxon>Bacteria</taxon>
        <taxon>Pseudomonadati</taxon>
        <taxon>Bacteroidota</taxon>
        <taxon>Flavobacteriia</taxon>
        <taxon>Flavobacteriales</taxon>
        <taxon>Flavobacteriaceae</taxon>
        <taxon>Salegentibacter</taxon>
    </lineage>
</organism>
<dbReference type="AlphaFoldDB" id="A0A1M5EL75"/>
<dbReference type="OrthoDB" id="9794183at2"/>
<dbReference type="STRING" id="1073325.SAMN05444483_102419"/>
<dbReference type="Gene3D" id="2.60.120.10">
    <property type="entry name" value="Jelly Rolls"/>
    <property type="match status" value="1"/>
</dbReference>
<dbReference type="SUPFAM" id="SSF51182">
    <property type="entry name" value="RmlC-like cupins"/>
    <property type="match status" value="1"/>
</dbReference>
<sequence length="121" mass="14311">MIEEIINLNEKFELFNEHWTPKIVGELNGQQVKLAKLKGEFVWHNHREEDEMFLVIKGSMQIQFKDKKIHLNEGEMYIVPRSVEHKPIAAKEAWVLLFEPKSTKHTGAIKDKMSVEKQEWI</sequence>
<dbReference type="InterPro" id="IPR052044">
    <property type="entry name" value="PKS_Associated_Protein"/>
</dbReference>
<dbReference type="InterPro" id="IPR013096">
    <property type="entry name" value="Cupin_2"/>
</dbReference>
<reference evidence="3" key="1">
    <citation type="submission" date="2016-11" db="EMBL/GenBank/DDBJ databases">
        <authorList>
            <person name="Varghese N."/>
            <person name="Submissions S."/>
        </authorList>
    </citation>
    <scope>NUCLEOTIDE SEQUENCE [LARGE SCALE GENOMIC DNA]</scope>
    <source>
        <strain evidence="3">DSM 24579</strain>
    </source>
</reference>
<evidence type="ECO:0000313" key="3">
    <source>
        <dbReference type="Proteomes" id="UP000183945"/>
    </source>
</evidence>
<evidence type="ECO:0000313" key="2">
    <source>
        <dbReference type="EMBL" id="SHF79894.1"/>
    </source>
</evidence>
<dbReference type="InterPro" id="IPR011051">
    <property type="entry name" value="RmlC_Cupin_sf"/>
</dbReference>
<gene>
    <name evidence="2" type="ORF">SAMN05444483_102419</name>
</gene>
<feature type="domain" description="Cupin type-2" evidence="1">
    <location>
        <begin position="39"/>
        <end position="92"/>
    </location>
</feature>